<dbReference type="AlphaFoldDB" id="A0A0S8FUR0"/>
<reference evidence="4 5" key="1">
    <citation type="journal article" date="2015" name="Microbiome">
        <title>Genomic resolution of linkages in carbon, nitrogen, and sulfur cycling among widespread estuary sediment bacteria.</title>
        <authorList>
            <person name="Baker B.J."/>
            <person name="Lazar C.S."/>
            <person name="Teske A.P."/>
            <person name="Dick G.J."/>
        </authorList>
    </citation>
    <scope>NUCLEOTIDE SEQUENCE [LARGE SCALE GENOMIC DNA]</scope>
    <source>
        <strain evidence="4">SM23_42</strain>
    </source>
</reference>
<dbReference type="Pfam" id="PF06439">
    <property type="entry name" value="3keto-disac_hyd"/>
    <property type="match status" value="1"/>
</dbReference>
<comment type="caution">
    <text evidence="4">The sequence shown here is derived from an EMBL/GenBank/DDBJ whole genome shotgun (WGS) entry which is preliminary data.</text>
</comment>
<organism evidence="4 5">
    <name type="scientific">candidate division WOR_3 bacterium SM23_42</name>
    <dbReference type="NCBI Taxonomy" id="1703779"/>
    <lineage>
        <taxon>Bacteria</taxon>
        <taxon>Bacteria division WOR-3</taxon>
    </lineage>
</organism>
<proteinExistence type="predicted"/>
<evidence type="ECO:0000313" key="5">
    <source>
        <dbReference type="Proteomes" id="UP000051373"/>
    </source>
</evidence>
<dbReference type="SUPFAM" id="SSF63829">
    <property type="entry name" value="Calcium-dependent phosphotriesterase"/>
    <property type="match status" value="1"/>
</dbReference>
<evidence type="ECO:0000259" key="2">
    <source>
        <dbReference type="Pfam" id="PF06439"/>
    </source>
</evidence>
<dbReference type="Gene3D" id="2.120.10.30">
    <property type="entry name" value="TolB, C-terminal domain"/>
    <property type="match status" value="1"/>
</dbReference>
<feature type="domain" description="SMP-30/Gluconolactonase/LRE-like region" evidence="3">
    <location>
        <begin position="380"/>
        <end position="596"/>
    </location>
</feature>
<protein>
    <submittedName>
        <fullName evidence="4">Uncharacterized protein</fullName>
    </submittedName>
</protein>
<accession>A0A0S8FUR0</accession>
<evidence type="ECO:0000259" key="3">
    <source>
        <dbReference type="Pfam" id="PF08450"/>
    </source>
</evidence>
<feature type="chain" id="PRO_5006646446" evidence="1">
    <location>
        <begin position="23"/>
        <end position="626"/>
    </location>
</feature>
<dbReference type="STRING" id="1703779.AMJ83_06190"/>
<dbReference type="Pfam" id="PF08450">
    <property type="entry name" value="SGL"/>
    <property type="match status" value="1"/>
</dbReference>
<sequence length="626" mass="70849">MREKTITVIFLGSLILTTNASAQDDIFDFESDQWVIQNGQVTEHLGRKSFVGYAYLKDIEFENGIIEIDIAVTGHKVRSYPGIVFRMQSEENFERFYIRSHRASLYPDALQYTPVSNGITSWQLYNGEGFTAAVDFPPNQWVHIKMEILGQQARVYVDNTEQPTLVIHELRHGQRKGTIGLMADGTAYFSNFKYEITDDLDFDPPPLVDTVPGIMTEWQISQPFKLNDIDLEQYPDKELLSQIEWQDVSSDPSGLVDVARYTGRLGRQPDCILARTTVITGKERILDFRFGYSDAVSIFLNGEPYFIGNSAYQSRDPSFAGIVGFFDNLYLPLEKGENEILLLVAEAFGGWGFMVQDGDAVFEYEGVEKAWESTVDFKIPESVVYDSVRDMLYVSNYDIYNFDRHEGQQSISRVSMDGKIRNADWVAGLKNPLGMIIHEDKLLVVERGGVVEIDLEVGTITNRHPIPQSGLLNDIAVDREGGIYVSDSRKNVIYRVFDDQSEEWFVGEDVNDPNAILIQGNMLIFGNSGDYCLKSVDLATKEVRKIANLGPGFIDGIKINKDGNYLVSHWQGRVFRITPSGDVTKILDLSVPGIYCADFEYITDRDLLIIPTFFDNRVMAYNLGEK</sequence>
<dbReference type="Proteomes" id="UP000051373">
    <property type="component" value="Unassembled WGS sequence"/>
</dbReference>
<dbReference type="GO" id="GO:0016787">
    <property type="term" value="F:hydrolase activity"/>
    <property type="evidence" value="ECO:0007669"/>
    <property type="project" value="InterPro"/>
</dbReference>
<feature type="signal peptide" evidence="1">
    <location>
        <begin position="1"/>
        <end position="22"/>
    </location>
</feature>
<name>A0A0S8FUR0_UNCW3</name>
<dbReference type="InterPro" id="IPR011042">
    <property type="entry name" value="6-blade_b-propeller_TolB-like"/>
</dbReference>
<dbReference type="EMBL" id="LJUJ01000010">
    <property type="protein sequence ID" value="KPK63611.1"/>
    <property type="molecule type" value="Genomic_DNA"/>
</dbReference>
<evidence type="ECO:0000313" key="4">
    <source>
        <dbReference type="EMBL" id="KPK63611.1"/>
    </source>
</evidence>
<gene>
    <name evidence="4" type="ORF">AMJ83_06190</name>
</gene>
<keyword evidence="1" id="KW-0732">Signal</keyword>
<dbReference type="Gene3D" id="2.60.120.560">
    <property type="entry name" value="Exo-inulinase, domain 1"/>
    <property type="match status" value="1"/>
</dbReference>
<evidence type="ECO:0000256" key="1">
    <source>
        <dbReference type="SAM" id="SignalP"/>
    </source>
</evidence>
<feature type="domain" description="3-keto-alpha-glucoside-1,2-lyase/3-keto-2-hydroxy-glucal hydratase" evidence="2">
    <location>
        <begin position="31"/>
        <end position="193"/>
    </location>
</feature>
<dbReference type="InterPro" id="IPR010496">
    <property type="entry name" value="AL/BT2_dom"/>
</dbReference>
<dbReference type="InterPro" id="IPR013658">
    <property type="entry name" value="SGL"/>
</dbReference>